<dbReference type="RefSeq" id="XP_003845895.1">
    <property type="nucleotide sequence ID" value="XM_003845847.1"/>
</dbReference>
<gene>
    <name evidence="1" type="ORF">LEMA_uP012030.1</name>
</gene>
<proteinExistence type="predicted"/>
<dbReference type="AlphaFoldDB" id="E5AD64"/>
<sequence>MSLWSYGIVNHGKSVDLEPELTGLLRDRPTYHWYLQNQVRGQQLESSTHDVRLRIDSGTKRIITTNIVRMPESVSEGAPVRGLKDFIAGRPNTD</sequence>
<dbReference type="HOGENOM" id="CLU_2386591_0_0_1"/>
<dbReference type="GeneID" id="13290467"/>
<keyword evidence="2" id="KW-1185">Reference proteome</keyword>
<dbReference type="EMBL" id="FP929139">
    <property type="protein sequence ID" value="CBY02416.1"/>
    <property type="molecule type" value="Genomic_DNA"/>
</dbReference>
<organism evidence="1 2">
    <name type="scientific">Leptosphaeria maculans (strain JN3 / isolate v23.1.3 / race Av1-4-5-6-7-8)</name>
    <name type="common">Blackleg fungus</name>
    <name type="synonym">Phoma lingam</name>
    <dbReference type="NCBI Taxonomy" id="985895"/>
    <lineage>
        <taxon>Eukaryota</taxon>
        <taxon>Fungi</taxon>
        <taxon>Dikarya</taxon>
        <taxon>Ascomycota</taxon>
        <taxon>Pezizomycotina</taxon>
        <taxon>Dothideomycetes</taxon>
        <taxon>Pleosporomycetidae</taxon>
        <taxon>Pleosporales</taxon>
        <taxon>Pleosporineae</taxon>
        <taxon>Leptosphaeriaceae</taxon>
        <taxon>Plenodomus</taxon>
        <taxon>Plenodomus lingam/Leptosphaeria maculans species complex</taxon>
    </lineage>
</organism>
<protein>
    <submittedName>
        <fullName evidence="1">Predicted protein</fullName>
    </submittedName>
</protein>
<evidence type="ECO:0000313" key="1">
    <source>
        <dbReference type="EMBL" id="CBY02416.1"/>
    </source>
</evidence>
<dbReference type="VEuPathDB" id="FungiDB:LEMA_uP012030.1"/>
<dbReference type="Proteomes" id="UP000002668">
    <property type="component" value="Genome"/>
</dbReference>
<accession>E5AD64</accession>
<dbReference type="InParanoid" id="E5AD64"/>
<reference evidence="2" key="1">
    <citation type="journal article" date="2011" name="Nat. Commun.">
        <title>Effector diversification within compartments of the Leptosphaeria maculans genome affected by Repeat-Induced Point mutations.</title>
        <authorList>
            <person name="Rouxel T."/>
            <person name="Grandaubert J."/>
            <person name="Hane J.K."/>
            <person name="Hoede C."/>
            <person name="van de Wouw A.P."/>
            <person name="Couloux A."/>
            <person name="Dominguez V."/>
            <person name="Anthouard V."/>
            <person name="Bally P."/>
            <person name="Bourras S."/>
            <person name="Cozijnsen A.J."/>
            <person name="Ciuffetti L.M."/>
            <person name="Degrave A."/>
            <person name="Dilmaghani A."/>
            <person name="Duret L."/>
            <person name="Fudal I."/>
            <person name="Goodwin S.B."/>
            <person name="Gout L."/>
            <person name="Glaser N."/>
            <person name="Linglin J."/>
            <person name="Kema G.H.J."/>
            <person name="Lapalu N."/>
            <person name="Lawrence C.B."/>
            <person name="May K."/>
            <person name="Meyer M."/>
            <person name="Ollivier B."/>
            <person name="Poulain J."/>
            <person name="Schoch C.L."/>
            <person name="Simon A."/>
            <person name="Spatafora J.W."/>
            <person name="Stachowiak A."/>
            <person name="Turgeon B.G."/>
            <person name="Tyler B.M."/>
            <person name="Vincent D."/>
            <person name="Weissenbach J."/>
            <person name="Amselem J."/>
            <person name="Quesneville H."/>
            <person name="Oliver R.P."/>
            <person name="Wincker P."/>
            <person name="Balesdent M.-H."/>
            <person name="Howlett B.J."/>
        </authorList>
    </citation>
    <scope>NUCLEOTIDE SEQUENCE [LARGE SCALE GENOMIC DNA]</scope>
    <source>
        <strain evidence="2">JN3 / isolate v23.1.3 / race Av1-4-5-6-7-8</strain>
    </source>
</reference>
<evidence type="ECO:0000313" key="2">
    <source>
        <dbReference type="Proteomes" id="UP000002668"/>
    </source>
</evidence>
<name>E5AD64_LEPMJ</name>